<dbReference type="InterPro" id="IPR050985">
    <property type="entry name" value="Alpha-glycosidase_related"/>
</dbReference>
<keyword evidence="5" id="KW-0732">Signal</keyword>
<dbReference type="Proteomes" id="UP001595824">
    <property type="component" value="Unassembled WGS sequence"/>
</dbReference>
<evidence type="ECO:0000259" key="7">
    <source>
        <dbReference type="Pfam" id="PF21365"/>
    </source>
</evidence>
<evidence type="ECO:0000256" key="3">
    <source>
        <dbReference type="ARBA" id="ARBA00023295"/>
    </source>
</evidence>
<dbReference type="SUPFAM" id="SSF51011">
    <property type="entry name" value="Glycosyl hydrolase domain"/>
    <property type="match status" value="1"/>
</dbReference>
<protein>
    <submittedName>
        <fullName evidence="8">TIM-barrel domain-containing protein</fullName>
    </submittedName>
</protein>
<dbReference type="PANTHER" id="PTHR43053:SF4">
    <property type="entry name" value="MYOGENESIS-REGULATING GLYCOSIDASE"/>
    <property type="match status" value="1"/>
</dbReference>
<keyword evidence="9" id="KW-1185">Reference proteome</keyword>
<dbReference type="PANTHER" id="PTHR43053">
    <property type="entry name" value="GLYCOSIDASE FAMILY 31"/>
    <property type="match status" value="1"/>
</dbReference>
<gene>
    <name evidence="8" type="ORF">ACFPC0_29300</name>
</gene>
<dbReference type="InterPro" id="IPR048395">
    <property type="entry name" value="Glyco_hydro_31_C"/>
</dbReference>
<feature type="domain" description="Glycosyl hydrolase family 31 C-terminal" evidence="7">
    <location>
        <begin position="605"/>
        <end position="685"/>
    </location>
</feature>
<evidence type="ECO:0000313" key="9">
    <source>
        <dbReference type="Proteomes" id="UP001595824"/>
    </source>
</evidence>
<dbReference type="Pfam" id="PF01055">
    <property type="entry name" value="Glyco_hydro_31_2nd"/>
    <property type="match status" value="1"/>
</dbReference>
<evidence type="ECO:0000256" key="5">
    <source>
        <dbReference type="SAM" id="SignalP"/>
    </source>
</evidence>
<reference evidence="9" key="1">
    <citation type="journal article" date="2019" name="Int. J. Syst. Evol. Microbiol.">
        <title>The Global Catalogue of Microorganisms (GCM) 10K type strain sequencing project: providing services to taxonomists for standard genome sequencing and annotation.</title>
        <authorList>
            <consortium name="The Broad Institute Genomics Platform"/>
            <consortium name="The Broad Institute Genome Sequencing Center for Infectious Disease"/>
            <person name="Wu L."/>
            <person name="Ma J."/>
        </authorList>
    </citation>
    <scope>NUCLEOTIDE SEQUENCE [LARGE SCALE GENOMIC DNA]</scope>
    <source>
        <strain evidence="9">PCU 347</strain>
    </source>
</reference>
<dbReference type="InterPro" id="IPR017853">
    <property type="entry name" value="GH"/>
</dbReference>
<evidence type="ECO:0000256" key="4">
    <source>
        <dbReference type="RuleBase" id="RU361185"/>
    </source>
</evidence>
<evidence type="ECO:0000259" key="6">
    <source>
        <dbReference type="Pfam" id="PF01055"/>
    </source>
</evidence>
<evidence type="ECO:0000256" key="1">
    <source>
        <dbReference type="ARBA" id="ARBA00007806"/>
    </source>
</evidence>
<accession>A0ABV8TMG2</accession>
<organism evidence="8 9">
    <name type="scientific">Streptomyces andamanensis</name>
    <dbReference type="NCBI Taxonomy" id="1565035"/>
    <lineage>
        <taxon>Bacteria</taxon>
        <taxon>Bacillati</taxon>
        <taxon>Actinomycetota</taxon>
        <taxon>Actinomycetes</taxon>
        <taxon>Kitasatosporales</taxon>
        <taxon>Streptomycetaceae</taxon>
        <taxon>Streptomyces</taxon>
    </lineage>
</organism>
<feature type="signal peptide" evidence="5">
    <location>
        <begin position="1"/>
        <end position="27"/>
    </location>
</feature>
<comment type="caution">
    <text evidence="8">The sequence shown here is derived from an EMBL/GenBank/DDBJ whole genome shotgun (WGS) entry which is preliminary data.</text>
</comment>
<feature type="chain" id="PRO_5045731097" evidence="5">
    <location>
        <begin position="28"/>
        <end position="700"/>
    </location>
</feature>
<name>A0ABV8TMG2_9ACTN</name>
<keyword evidence="3 4" id="KW-0326">Glycosidase</keyword>
<sequence length="700" mass="76308">MRRPSRSPRVLLAALALALALPVGLTAQDQAQAAAQATPAAPAPRLTSSPAELTLTVPRGRTAPGYRLTVTTAQLALTTSRSGATVLATAPAGTGALRFRTGGTWQHATRVTDWTWRHGTLTLTVATTAPGTSVQARITPAADRYQLDWQVTGQAVPDRLGLAYALSSAGHWYGHGEAQTPAGGPGTDQPWPLDSGQVAHTNFGPASYYMVDPFWYTSRSTGLRVDTGHVMDVALNQGGDGLGRFDIESAEPYKATVFVESTPLDVYRDYIGIVGKPAKSDATYRQYAEPVWNSWAQFYTHVDQAKLLDYAQDLHDNGIGGHTLQLDDKWESNYGNMTFDPKAYPDPAAMSKKIHDLGFDFGLWVTLWINLDSDQYGYAADHGYLLKSAADTTKPCTVTWWNGTAGIVDLANPDAKAWYEGRLKSLMSAYGVDGLKFDTRFIDEKCAPHEGYKPTDYQRLGAQLADEYDLQGVGIRVHWDTTAHRAGFVTRQEDKGTGWDSLRASVSQNLAISTIGYPFVTTDMIGGSLGQPAPTKQVLVRWAQSASLMPLMYASTSPVETNDPTTGQKVVYDRETTDLYRAALARHARLAPYIWDQVQATLRTGDPIMRPLFFDFPKDEAAYTVTDEWMLGPAVLAAPQLTDAPTRSVHLPPGTWYDVAHHRTVPGNRTLTSYSTPLGTAPVFVNLHAKGAQQALQALR</sequence>
<dbReference type="Gene3D" id="2.60.40.1180">
    <property type="entry name" value="Golgi alpha-mannosidase II"/>
    <property type="match status" value="1"/>
</dbReference>
<comment type="similarity">
    <text evidence="1 4">Belongs to the glycosyl hydrolase 31 family.</text>
</comment>
<dbReference type="InterPro" id="IPR013780">
    <property type="entry name" value="Glyco_hydro_b"/>
</dbReference>
<proteinExistence type="inferred from homology"/>
<dbReference type="Pfam" id="PF21365">
    <property type="entry name" value="Glyco_hydro_31_3rd"/>
    <property type="match status" value="1"/>
</dbReference>
<evidence type="ECO:0000256" key="2">
    <source>
        <dbReference type="ARBA" id="ARBA00022801"/>
    </source>
</evidence>
<dbReference type="SUPFAM" id="SSF51445">
    <property type="entry name" value="(Trans)glycosidases"/>
    <property type="match status" value="1"/>
</dbReference>
<keyword evidence="2 4" id="KW-0378">Hydrolase</keyword>
<dbReference type="Gene3D" id="3.20.20.80">
    <property type="entry name" value="Glycosidases"/>
    <property type="match status" value="1"/>
</dbReference>
<dbReference type="InterPro" id="IPR000322">
    <property type="entry name" value="Glyco_hydro_31_TIM"/>
</dbReference>
<dbReference type="RefSeq" id="WP_381743226.1">
    <property type="nucleotide sequence ID" value="NZ_JBHSDP010000027.1"/>
</dbReference>
<dbReference type="CDD" id="cd06592">
    <property type="entry name" value="GH31_NET37"/>
    <property type="match status" value="1"/>
</dbReference>
<feature type="domain" description="Glycoside hydrolase family 31 TIM barrel" evidence="6">
    <location>
        <begin position="299"/>
        <end position="596"/>
    </location>
</feature>
<evidence type="ECO:0000313" key="8">
    <source>
        <dbReference type="EMBL" id="MFC4331797.1"/>
    </source>
</evidence>
<dbReference type="EMBL" id="JBHSDP010000027">
    <property type="protein sequence ID" value="MFC4331797.1"/>
    <property type="molecule type" value="Genomic_DNA"/>
</dbReference>